<gene>
    <name evidence="1" type="ORF">METZ01_LOCUS454635</name>
</gene>
<reference evidence="1" key="1">
    <citation type="submission" date="2018-05" db="EMBL/GenBank/DDBJ databases">
        <authorList>
            <person name="Lanie J.A."/>
            <person name="Ng W.-L."/>
            <person name="Kazmierczak K.M."/>
            <person name="Andrzejewski T.M."/>
            <person name="Davidsen T.M."/>
            <person name="Wayne K.J."/>
            <person name="Tettelin H."/>
            <person name="Glass J.I."/>
            <person name="Rusch D."/>
            <person name="Podicherti R."/>
            <person name="Tsui H.-C.T."/>
            <person name="Winkler M.E."/>
        </authorList>
    </citation>
    <scope>NUCLEOTIDE SEQUENCE</scope>
</reference>
<evidence type="ECO:0000313" key="1">
    <source>
        <dbReference type="EMBL" id="SVE01781.1"/>
    </source>
</evidence>
<sequence>MSDAALTGVLMNAVADEIAEGINRRLIDIEEMQVLLATCELGAVERSVLSGSLPNYTLKEVNARHDALTSMLIVWHEKSEQEESLADLNLEIWRYLQRHSQRHTINAEL</sequence>
<name>A0A383A2B8_9ZZZZ</name>
<protein>
    <submittedName>
        <fullName evidence="1">Uncharacterized protein</fullName>
    </submittedName>
</protein>
<accession>A0A383A2B8</accession>
<dbReference type="EMBL" id="UINC01188523">
    <property type="protein sequence ID" value="SVE01781.1"/>
    <property type="molecule type" value="Genomic_DNA"/>
</dbReference>
<proteinExistence type="predicted"/>
<dbReference type="AlphaFoldDB" id="A0A383A2B8"/>
<organism evidence="1">
    <name type="scientific">marine metagenome</name>
    <dbReference type="NCBI Taxonomy" id="408172"/>
    <lineage>
        <taxon>unclassified sequences</taxon>
        <taxon>metagenomes</taxon>
        <taxon>ecological metagenomes</taxon>
    </lineage>
</organism>